<proteinExistence type="predicted"/>
<dbReference type="Proteomes" id="UP001447188">
    <property type="component" value="Unassembled WGS sequence"/>
</dbReference>
<evidence type="ECO:0000313" key="8">
    <source>
        <dbReference type="Proteomes" id="UP001447188"/>
    </source>
</evidence>
<keyword evidence="2 4" id="KW-0863">Zinc-finger</keyword>
<keyword evidence="8" id="KW-1185">Reference proteome</keyword>
<feature type="region of interest" description="Disordered" evidence="5">
    <location>
        <begin position="68"/>
        <end position="93"/>
    </location>
</feature>
<sequence>MSSKKLASPVTPRRKSAASVFCTGCGKPTTQTFTPNQCARCKATSYCSRSCQASDWPFHKRFCNKTTSISTSASTSPSLATKPTDHKKKPPNFVDPRIMTGRDHWLGALPKMTCYHIVIDTYRLRLDAEWGNVEEFCCSDYETLLTHFYEFLEGAMAVGALPEWWGEDSMIACANVAIDEMADACILHTVKELRAVVAKKYKNNELPEKLLGVAERVYGWREAY</sequence>
<dbReference type="Pfam" id="PF01753">
    <property type="entry name" value="zf-MYND"/>
    <property type="match status" value="1"/>
</dbReference>
<evidence type="ECO:0000313" key="7">
    <source>
        <dbReference type="EMBL" id="KAL0637419.1"/>
    </source>
</evidence>
<dbReference type="PROSITE" id="PS50865">
    <property type="entry name" value="ZF_MYND_2"/>
    <property type="match status" value="1"/>
</dbReference>
<dbReference type="EMBL" id="JBBBZM010000035">
    <property type="protein sequence ID" value="KAL0637419.1"/>
    <property type="molecule type" value="Genomic_DNA"/>
</dbReference>
<evidence type="ECO:0000256" key="4">
    <source>
        <dbReference type="PROSITE-ProRule" id="PRU00134"/>
    </source>
</evidence>
<name>A0ABR3GNA6_9PEZI</name>
<feature type="domain" description="MYND-type" evidence="6">
    <location>
        <begin position="22"/>
        <end position="63"/>
    </location>
</feature>
<evidence type="ECO:0000259" key="6">
    <source>
        <dbReference type="PROSITE" id="PS50865"/>
    </source>
</evidence>
<keyword evidence="1" id="KW-0479">Metal-binding</keyword>
<dbReference type="SUPFAM" id="SSF144232">
    <property type="entry name" value="HIT/MYND zinc finger-like"/>
    <property type="match status" value="1"/>
</dbReference>
<evidence type="ECO:0000256" key="1">
    <source>
        <dbReference type="ARBA" id="ARBA00022723"/>
    </source>
</evidence>
<organism evidence="7 8">
    <name type="scientific">Discina gigas</name>
    <dbReference type="NCBI Taxonomy" id="1032678"/>
    <lineage>
        <taxon>Eukaryota</taxon>
        <taxon>Fungi</taxon>
        <taxon>Dikarya</taxon>
        <taxon>Ascomycota</taxon>
        <taxon>Pezizomycotina</taxon>
        <taxon>Pezizomycetes</taxon>
        <taxon>Pezizales</taxon>
        <taxon>Discinaceae</taxon>
        <taxon>Discina</taxon>
    </lineage>
</organism>
<protein>
    <recommendedName>
        <fullName evidence="6">MYND-type domain-containing protein</fullName>
    </recommendedName>
</protein>
<accession>A0ABR3GNA6</accession>
<dbReference type="PROSITE" id="PS01360">
    <property type="entry name" value="ZF_MYND_1"/>
    <property type="match status" value="1"/>
</dbReference>
<feature type="compositionally biased region" description="Low complexity" evidence="5">
    <location>
        <begin position="68"/>
        <end position="82"/>
    </location>
</feature>
<evidence type="ECO:0000256" key="3">
    <source>
        <dbReference type="ARBA" id="ARBA00022833"/>
    </source>
</evidence>
<reference evidence="7 8" key="1">
    <citation type="submission" date="2024-02" db="EMBL/GenBank/DDBJ databases">
        <title>Discinaceae phylogenomics.</title>
        <authorList>
            <person name="Dirks A.C."/>
            <person name="James T.Y."/>
        </authorList>
    </citation>
    <scope>NUCLEOTIDE SEQUENCE [LARGE SCALE GENOMIC DNA]</scope>
    <source>
        <strain evidence="7 8">ACD0624</strain>
    </source>
</reference>
<dbReference type="Gene3D" id="6.10.140.2220">
    <property type="match status" value="1"/>
</dbReference>
<comment type="caution">
    <text evidence="7">The sequence shown here is derived from an EMBL/GenBank/DDBJ whole genome shotgun (WGS) entry which is preliminary data.</text>
</comment>
<dbReference type="InterPro" id="IPR002893">
    <property type="entry name" value="Znf_MYND"/>
</dbReference>
<keyword evidence="3" id="KW-0862">Zinc</keyword>
<evidence type="ECO:0000256" key="2">
    <source>
        <dbReference type="ARBA" id="ARBA00022771"/>
    </source>
</evidence>
<evidence type="ECO:0000256" key="5">
    <source>
        <dbReference type="SAM" id="MobiDB-lite"/>
    </source>
</evidence>
<gene>
    <name evidence="7" type="ORF">Q9L58_003622</name>
</gene>